<proteinExistence type="predicted"/>
<reference evidence="1" key="1">
    <citation type="submission" date="2014-08" db="EMBL/GenBank/DDBJ databases">
        <authorList>
            <person name="Sharma Rahul"/>
            <person name="Thines Marco"/>
        </authorList>
    </citation>
    <scope>NUCLEOTIDE SEQUENCE</scope>
</reference>
<sequence length="123" mass="13090">MSPGQSKMSTDEPSLASLSDLVATLPPTIPSLEAWADLQLTFQTIAKAKALLQDPVFQTLPEPPKPDSLAPLPLVPMMSAPSAEPTIANTVATVVVKEEKNVGNEVEEVGLTSQDKEHQMDIS</sequence>
<dbReference type="AlphaFoldDB" id="A0A0F7SJP7"/>
<name>A0A0F7SJP7_PHARH</name>
<evidence type="ECO:0000313" key="1">
    <source>
        <dbReference type="EMBL" id="CDZ98680.1"/>
    </source>
</evidence>
<organism evidence="1">
    <name type="scientific">Phaffia rhodozyma</name>
    <name type="common">Yeast</name>
    <name type="synonym">Xanthophyllomyces dendrorhous</name>
    <dbReference type="NCBI Taxonomy" id="264483"/>
    <lineage>
        <taxon>Eukaryota</taxon>
        <taxon>Fungi</taxon>
        <taxon>Dikarya</taxon>
        <taxon>Basidiomycota</taxon>
        <taxon>Agaricomycotina</taxon>
        <taxon>Tremellomycetes</taxon>
        <taxon>Cystofilobasidiales</taxon>
        <taxon>Mrakiaceae</taxon>
        <taxon>Phaffia</taxon>
    </lineage>
</organism>
<protein>
    <submittedName>
        <fullName evidence="1">Uncharacterized protein</fullName>
    </submittedName>
</protein>
<dbReference type="EMBL" id="LN483345">
    <property type="protein sequence ID" value="CDZ98680.1"/>
    <property type="molecule type" value="Genomic_DNA"/>
</dbReference>
<accession>A0A0F7SJP7</accession>